<name>A0A378QXB4_9GAMM</name>
<dbReference type="AlphaFoldDB" id="A0A378QXB4"/>
<evidence type="ECO:0000313" key="1">
    <source>
        <dbReference type="EMBL" id="STZ07624.1"/>
    </source>
</evidence>
<evidence type="ECO:0000313" key="2">
    <source>
        <dbReference type="Proteomes" id="UP000254065"/>
    </source>
</evidence>
<protein>
    <submittedName>
        <fullName evidence="1">Uncharacterized protein</fullName>
    </submittedName>
</protein>
<dbReference type="EMBL" id="UGQB01000004">
    <property type="protein sequence ID" value="STZ07624.1"/>
    <property type="molecule type" value="Genomic_DNA"/>
</dbReference>
<organism evidence="1 2">
    <name type="scientific">Moraxella caprae</name>
    <dbReference type="NCBI Taxonomy" id="90240"/>
    <lineage>
        <taxon>Bacteria</taxon>
        <taxon>Pseudomonadati</taxon>
        <taxon>Pseudomonadota</taxon>
        <taxon>Gammaproteobacteria</taxon>
        <taxon>Moraxellales</taxon>
        <taxon>Moraxellaceae</taxon>
        <taxon>Moraxella</taxon>
    </lineage>
</organism>
<sequence>MLIKLHPRNFKITTNTMMCGRRGVLSTPCIVISSKGVRSQPLQTRGKYQVGWVYLLMTLYTLQMKKYDGFRSKIQFCWLYMEKILKILTIFIFLFSMVGCSQSPTDFNKKSYNNQKNHALDDAQKMSGKLVVSFEEIEFIYQNEKYYLIDSKKLLNDKIQTKRLKDDKFFISETLCITGDVLHKYHNEYRGFGHMEKYDKAISIKSIC</sequence>
<keyword evidence="2" id="KW-1185">Reference proteome</keyword>
<reference evidence="1 2" key="1">
    <citation type="submission" date="2018-06" db="EMBL/GenBank/DDBJ databases">
        <authorList>
            <consortium name="Pathogen Informatics"/>
            <person name="Doyle S."/>
        </authorList>
    </citation>
    <scope>NUCLEOTIDE SEQUENCE [LARGE SCALE GENOMIC DNA]</scope>
    <source>
        <strain evidence="1 2">NCTC12877</strain>
    </source>
</reference>
<dbReference type="Proteomes" id="UP000254065">
    <property type="component" value="Unassembled WGS sequence"/>
</dbReference>
<gene>
    <name evidence="1" type="ORF">NCTC12877_00599</name>
</gene>
<accession>A0A378QXB4</accession>
<proteinExistence type="predicted"/>